<keyword evidence="2" id="KW-0720">Serine protease</keyword>
<organism evidence="4 5">
    <name type="scientific">Vulcanimicrobium alpinum</name>
    <dbReference type="NCBI Taxonomy" id="3016050"/>
    <lineage>
        <taxon>Bacteria</taxon>
        <taxon>Bacillati</taxon>
        <taxon>Vulcanimicrobiota</taxon>
        <taxon>Vulcanimicrobiia</taxon>
        <taxon>Vulcanimicrobiales</taxon>
        <taxon>Vulcanimicrobiaceae</taxon>
        <taxon>Vulcanimicrobium</taxon>
    </lineage>
</organism>
<proteinExistence type="predicted"/>
<dbReference type="PANTHER" id="PTHR42776">
    <property type="entry name" value="SERINE PEPTIDASE S9 FAMILY MEMBER"/>
    <property type="match status" value="1"/>
</dbReference>
<dbReference type="GO" id="GO:0006508">
    <property type="term" value="P:proteolysis"/>
    <property type="evidence" value="ECO:0007669"/>
    <property type="project" value="InterPro"/>
</dbReference>
<dbReference type="Pfam" id="PF00326">
    <property type="entry name" value="Peptidase_S9"/>
    <property type="match status" value="1"/>
</dbReference>
<keyword evidence="5" id="KW-1185">Reference proteome</keyword>
<accession>A0AAN1XX02</accession>
<evidence type="ECO:0000256" key="1">
    <source>
        <dbReference type="ARBA" id="ARBA00022801"/>
    </source>
</evidence>
<evidence type="ECO:0000313" key="4">
    <source>
        <dbReference type="EMBL" id="BDE06126.1"/>
    </source>
</evidence>
<evidence type="ECO:0000313" key="5">
    <source>
        <dbReference type="Proteomes" id="UP001317532"/>
    </source>
</evidence>
<dbReference type="AlphaFoldDB" id="A0AAN1XX02"/>
<evidence type="ECO:0000259" key="3">
    <source>
        <dbReference type="Pfam" id="PF00326"/>
    </source>
</evidence>
<dbReference type="Gene3D" id="2.120.10.30">
    <property type="entry name" value="TolB, C-terminal domain"/>
    <property type="match status" value="1"/>
</dbReference>
<dbReference type="InterPro" id="IPR011659">
    <property type="entry name" value="WD40"/>
</dbReference>
<evidence type="ECO:0000256" key="2">
    <source>
        <dbReference type="ARBA" id="ARBA00022825"/>
    </source>
</evidence>
<sequence>MTDLIPRDVLFGNPERAAPFLSPDGTQFVFLAPHDGVLSVWVRSVDRDDTRMVASDARRPIRNAFWSPDGARVLYLQDLGGNEDFHLFAADPRGGEAPVDLTPYDGVRVDVQTIDPHRPDRILVVMNRRNPQLFDVYRLDPHSGKATLDTENPGTIAAFADDMTMTVRAGVIMHADASNEIVVRDDANAPWRTLAHFDPDDGTPSLVGFTVDGGGLLVVSSAGGNAARLMRYDLAAGTAVEIAGDAAYDVHDVQFSPKTKTPIAASIVRERRDWIVLDPAYADDFAALAAQVPGDASLTSIDRDDRTWLVASNVDAGSVTYWSYDRTARRATKLFAARPSLEGYALSPMTPISFQARDGLTIHGYLTTPAGVEAKRLPAIVLVHGGPWVRDEWGYNSTVQWLANRGYAVLQPNYRGSTGYGKAFLNAGDREWAGSMRTDLLDAKAWLVHQGIADPLRVGIMGGSYGGYAVLTALTFEPLAFACGVDIVGPSNLNTLLASIPPYWETLRATFTRRMGETEAFLREQSPLFRAGEIRAPLLIGQGANDPRVKIAESDQIVAAMRERKLDVTYIVFDDEGHGFARPENAKRFNAAVEAFLARHLGGRTEPPAPHEAIDAFVR</sequence>
<dbReference type="InterPro" id="IPR029058">
    <property type="entry name" value="AB_hydrolase_fold"/>
</dbReference>
<dbReference type="EMBL" id="AP025523">
    <property type="protein sequence ID" value="BDE06126.1"/>
    <property type="molecule type" value="Genomic_DNA"/>
</dbReference>
<keyword evidence="2" id="KW-0645">Protease</keyword>
<dbReference type="Proteomes" id="UP001317532">
    <property type="component" value="Chromosome"/>
</dbReference>
<dbReference type="SUPFAM" id="SSF82171">
    <property type="entry name" value="DPP6 N-terminal domain-like"/>
    <property type="match status" value="1"/>
</dbReference>
<dbReference type="Gene3D" id="3.40.50.1820">
    <property type="entry name" value="alpha/beta hydrolase"/>
    <property type="match status" value="1"/>
</dbReference>
<dbReference type="GO" id="GO:0004252">
    <property type="term" value="F:serine-type endopeptidase activity"/>
    <property type="evidence" value="ECO:0007669"/>
    <property type="project" value="TreeGrafter"/>
</dbReference>
<dbReference type="PANTHER" id="PTHR42776:SF27">
    <property type="entry name" value="DIPEPTIDYL PEPTIDASE FAMILY MEMBER 6"/>
    <property type="match status" value="1"/>
</dbReference>
<dbReference type="Pfam" id="PF07676">
    <property type="entry name" value="PD40"/>
    <property type="match status" value="1"/>
</dbReference>
<protein>
    <submittedName>
        <fullName evidence="4">Peptidase S9</fullName>
    </submittedName>
</protein>
<feature type="domain" description="Peptidase S9 prolyl oligopeptidase catalytic" evidence="3">
    <location>
        <begin position="393"/>
        <end position="603"/>
    </location>
</feature>
<dbReference type="SUPFAM" id="SSF53474">
    <property type="entry name" value="alpha/beta-Hydrolases"/>
    <property type="match status" value="1"/>
</dbReference>
<gene>
    <name evidence="4" type="ORF">WPS_14020</name>
</gene>
<dbReference type="InterPro" id="IPR011042">
    <property type="entry name" value="6-blade_b-propeller_TolB-like"/>
</dbReference>
<dbReference type="KEGG" id="vab:WPS_14020"/>
<name>A0AAN1XX02_UNVUL</name>
<dbReference type="InterPro" id="IPR001375">
    <property type="entry name" value="Peptidase_S9_cat"/>
</dbReference>
<keyword evidence="1" id="KW-0378">Hydrolase</keyword>
<reference evidence="4 5" key="1">
    <citation type="journal article" date="2022" name="ISME Commun">
        <title>Vulcanimicrobium alpinus gen. nov. sp. nov., the first cultivated representative of the candidate phylum 'Eremiobacterota', is a metabolically versatile aerobic anoxygenic phototroph.</title>
        <authorList>
            <person name="Yabe S."/>
            <person name="Muto K."/>
            <person name="Abe K."/>
            <person name="Yokota A."/>
            <person name="Staudigel H."/>
            <person name="Tebo B.M."/>
        </authorList>
    </citation>
    <scope>NUCLEOTIDE SEQUENCE [LARGE SCALE GENOMIC DNA]</scope>
    <source>
        <strain evidence="4 5">WC8-2</strain>
    </source>
</reference>
<dbReference type="RefSeq" id="WP_317997113.1">
    <property type="nucleotide sequence ID" value="NZ_AP025523.1"/>
</dbReference>